<dbReference type="InterPro" id="IPR019239">
    <property type="entry name" value="VapB_antitoxin"/>
</dbReference>
<organism evidence="2 3">
    <name type="scientific">Thiomonas arsenitoxydans (strain DSM 22701 / CIP 110005 / 3As)</name>
    <dbReference type="NCBI Taxonomy" id="426114"/>
    <lineage>
        <taxon>Bacteria</taxon>
        <taxon>Pseudomonadati</taxon>
        <taxon>Pseudomonadota</taxon>
        <taxon>Betaproteobacteria</taxon>
        <taxon>Burkholderiales</taxon>
        <taxon>Thiomonas</taxon>
    </lineage>
</organism>
<sequence length="102" mass="11219">MRTNIEIDDELMDAAMRAGPFKTKKEAVEEGLKLLRRRAAYRDLLALRGKLHWEDPLAEGAAPPMVQERRAPYSAANSPAKTAGRKAAARKAPVPKAPANKE</sequence>
<reference evidence="2" key="1">
    <citation type="submission" date="2021-02" db="EMBL/GenBank/DDBJ databases">
        <title>Thiocyanate and organic carbon inputs drive convergent selection for specific autotrophic Afipia and Thiobacillus strains within complex microbiomes.</title>
        <authorList>
            <person name="Huddy R.J."/>
            <person name="Sachdeva R."/>
            <person name="Kadzinga F."/>
            <person name="Kantor R.S."/>
            <person name="Harrison S.T.L."/>
            <person name="Banfield J.F."/>
        </authorList>
    </citation>
    <scope>NUCLEOTIDE SEQUENCE</scope>
    <source>
        <strain evidence="2">SCN18_13_7_16_R3_B_64_19</strain>
    </source>
</reference>
<dbReference type="RefSeq" id="WP_013124196.1">
    <property type="nucleotide sequence ID" value="NZ_JAFKMR010000015.1"/>
</dbReference>
<evidence type="ECO:0000256" key="1">
    <source>
        <dbReference type="SAM" id="MobiDB-lite"/>
    </source>
</evidence>
<dbReference type="Proteomes" id="UP000664800">
    <property type="component" value="Unassembled WGS sequence"/>
</dbReference>
<evidence type="ECO:0000313" key="2">
    <source>
        <dbReference type="EMBL" id="MBN8744038.1"/>
    </source>
</evidence>
<feature type="region of interest" description="Disordered" evidence="1">
    <location>
        <begin position="58"/>
        <end position="102"/>
    </location>
</feature>
<accession>A0A8I1SVY7</accession>
<dbReference type="EMBL" id="JAFKMR010000015">
    <property type="protein sequence ID" value="MBN8744038.1"/>
    <property type="molecule type" value="Genomic_DNA"/>
</dbReference>
<protein>
    <submittedName>
        <fullName evidence="2">Type II toxin-antitoxin system VapB family antitoxin</fullName>
    </submittedName>
</protein>
<gene>
    <name evidence="2" type="ORF">J0I24_06980</name>
</gene>
<evidence type="ECO:0000313" key="3">
    <source>
        <dbReference type="Proteomes" id="UP000664800"/>
    </source>
</evidence>
<comment type="caution">
    <text evidence="2">The sequence shown here is derived from an EMBL/GenBank/DDBJ whole genome shotgun (WGS) entry which is preliminary data.</text>
</comment>
<proteinExistence type="predicted"/>
<feature type="compositionally biased region" description="Low complexity" evidence="1">
    <location>
        <begin position="90"/>
        <end position="102"/>
    </location>
</feature>
<dbReference type="Pfam" id="PF09957">
    <property type="entry name" value="VapB_antitoxin"/>
    <property type="match status" value="1"/>
</dbReference>
<name>A0A8I1SVY7_THIA3</name>
<dbReference type="AlphaFoldDB" id="A0A8I1SVY7"/>